<evidence type="ECO:0000313" key="5">
    <source>
        <dbReference type="Proteomes" id="UP000235943"/>
    </source>
</evidence>
<dbReference type="AlphaFoldDB" id="A0A2N8TUL4"/>
<dbReference type="OrthoDB" id="4464809at2"/>
<evidence type="ECO:0008006" key="6">
    <source>
        <dbReference type="Google" id="ProtNLM"/>
    </source>
</evidence>
<feature type="region of interest" description="Disordered" evidence="1">
    <location>
        <begin position="105"/>
        <end position="135"/>
    </location>
</feature>
<dbReference type="InterPro" id="IPR025745">
    <property type="entry name" value="Mrr-like_N_dom"/>
</dbReference>
<evidence type="ECO:0000256" key="1">
    <source>
        <dbReference type="SAM" id="MobiDB-lite"/>
    </source>
</evidence>
<protein>
    <recommendedName>
        <fullName evidence="6">HNH nuclease domain-containing protein</fullName>
    </recommendedName>
</protein>
<sequence>MTSGLTPQHALRTWLLNVLAELGGSAPTGHALKRMERRYGTLLSPEDHEGTERDNEPKWHNRTRFERKRMERSGLLVPARESRGVWTLTEAGWDQFHLLRDTNAEFGTGAEDPPGPSAHTPKGDETPSRAEQTTQRIVRSTAVADYVKRVHDYSCQVCGIRLATPAGAYAEAAHIRALGRPHDGPDIPANVLCLCPNHHVLFDFGMLTISEDLTVADHSSGASPCRLREIPEHRIDRQYLAYHRAHHSGTARPFTS</sequence>
<dbReference type="RefSeq" id="WP_102908313.1">
    <property type="nucleotide sequence ID" value="NZ_POUC01000037.1"/>
</dbReference>
<dbReference type="InterPro" id="IPR003615">
    <property type="entry name" value="HNH_nuc"/>
</dbReference>
<keyword evidence="5" id="KW-1185">Reference proteome</keyword>
<evidence type="ECO:0000259" key="2">
    <source>
        <dbReference type="Pfam" id="PF13391"/>
    </source>
</evidence>
<dbReference type="EMBL" id="POUC01000037">
    <property type="protein sequence ID" value="PNG22726.1"/>
    <property type="molecule type" value="Genomic_DNA"/>
</dbReference>
<dbReference type="CDD" id="cd00085">
    <property type="entry name" value="HNHc"/>
    <property type="match status" value="1"/>
</dbReference>
<dbReference type="Pfam" id="PF14338">
    <property type="entry name" value="Mrr_N"/>
    <property type="match status" value="1"/>
</dbReference>
<comment type="caution">
    <text evidence="4">The sequence shown here is derived from an EMBL/GenBank/DDBJ whole genome shotgun (WGS) entry which is preliminary data.</text>
</comment>
<dbReference type="Proteomes" id="UP000235943">
    <property type="component" value="Unassembled WGS sequence"/>
</dbReference>
<feature type="domain" description="HNH nuclease" evidence="2">
    <location>
        <begin position="155"/>
        <end position="209"/>
    </location>
</feature>
<dbReference type="Pfam" id="PF13391">
    <property type="entry name" value="HNH_2"/>
    <property type="match status" value="1"/>
</dbReference>
<feature type="domain" description="Restriction system protein Mrr-like N-terminal" evidence="3">
    <location>
        <begin position="14"/>
        <end position="92"/>
    </location>
</feature>
<accession>A0A2N8TUL4</accession>
<reference evidence="4 5" key="1">
    <citation type="submission" date="2018-01" db="EMBL/GenBank/DDBJ databases">
        <title>Draft genome sequence of Streptomyces sp. 13K301.</title>
        <authorList>
            <person name="Sahin N."/>
            <person name="Saygin H."/>
            <person name="Ay H."/>
        </authorList>
    </citation>
    <scope>NUCLEOTIDE SEQUENCE [LARGE SCALE GENOMIC DNA]</scope>
    <source>
        <strain evidence="4 5">13K301</strain>
    </source>
</reference>
<evidence type="ECO:0000313" key="4">
    <source>
        <dbReference type="EMBL" id="PNG22726.1"/>
    </source>
</evidence>
<proteinExistence type="predicted"/>
<evidence type="ECO:0000259" key="3">
    <source>
        <dbReference type="Pfam" id="PF14338"/>
    </source>
</evidence>
<name>A0A2N8TUL4_9ACTN</name>
<organism evidence="4 5">
    <name type="scientific">Streptomyces cahuitamycinicus</name>
    <dbReference type="NCBI Taxonomy" id="2070367"/>
    <lineage>
        <taxon>Bacteria</taxon>
        <taxon>Bacillati</taxon>
        <taxon>Actinomycetota</taxon>
        <taxon>Actinomycetes</taxon>
        <taxon>Kitasatosporales</taxon>
        <taxon>Streptomycetaceae</taxon>
        <taxon>Streptomyces</taxon>
    </lineage>
</organism>
<gene>
    <name evidence="4" type="ORF">C1J00_07945</name>
</gene>